<dbReference type="GeneID" id="94490601"/>
<evidence type="ECO:0000259" key="9">
    <source>
        <dbReference type="Pfam" id="PF25198"/>
    </source>
</evidence>
<dbReference type="Gene3D" id="6.20.190.10">
    <property type="entry name" value="Nutrient germinant receptor protein C, domain 1"/>
    <property type="match status" value="1"/>
</dbReference>
<comment type="subcellular location">
    <subcellularLocation>
        <location evidence="1">Membrane</location>
        <topology evidence="1">Lipid-anchor</topology>
    </subcellularLocation>
</comment>
<dbReference type="InterPro" id="IPR008844">
    <property type="entry name" value="Spore_GerAC-like"/>
</dbReference>
<evidence type="ECO:0000256" key="2">
    <source>
        <dbReference type="ARBA" id="ARBA00007886"/>
    </source>
</evidence>
<proteinExistence type="inferred from homology"/>
<dbReference type="Proteomes" id="UP001527181">
    <property type="component" value="Unassembled WGS sequence"/>
</dbReference>
<dbReference type="Pfam" id="PF05504">
    <property type="entry name" value="Spore_GerAC"/>
    <property type="match status" value="1"/>
</dbReference>
<dbReference type="NCBIfam" id="TIGR02887">
    <property type="entry name" value="spore_ger_x_C"/>
    <property type="match status" value="1"/>
</dbReference>
<evidence type="ECO:0000313" key="10">
    <source>
        <dbReference type="EMBL" id="MCY9762247.1"/>
    </source>
</evidence>
<keyword evidence="11" id="KW-1185">Reference proteome</keyword>
<evidence type="ECO:0000256" key="7">
    <source>
        <dbReference type="ARBA" id="ARBA00023288"/>
    </source>
</evidence>
<evidence type="ECO:0000256" key="3">
    <source>
        <dbReference type="ARBA" id="ARBA00022544"/>
    </source>
</evidence>
<dbReference type="EMBL" id="JAMDNP010000033">
    <property type="protein sequence ID" value="MCY9762247.1"/>
    <property type="molecule type" value="Genomic_DNA"/>
</dbReference>
<comment type="similarity">
    <text evidence="2">Belongs to the GerABKC lipoprotein family.</text>
</comment>
<name>A0ABT4GZT8_PAEAL</name>
<keyword evidence="7" id="KW-0449">Lipoprotein</keyword>
<evidence type="ECO:0000256" key="1">
    <source>
        <dbReference type="ARBA" id="ARBA00004635"/>
    </source>
</evidence>
<dbReference type="InterPro" id="IPR057336">
    <property type="entry name" value="GerAC_N"/>
</dbReference>
<dbReference type="InterPro" id="IPR046953">
    <property type="entry name" value="Spore_GerAC-like_C"/>
</dbReference>
<evidence type="ECO:0000256" key="6">
    <source>
        <dbReference type="ARBA" id="ARBA00023139"/>
    </source>
</evidence>
<dbReference type="Gene3D" id="3.30.300.210">
    <property type="entry name" value="Nutrient germinant receptor protein C, domain 3"/>
    <property type="match status" value="1"/>
</dbReference>
<accession>A0ABT4GZT8</accession>
<dbReference type="RefSeq" id="WP_262866730.1">
    <property type="nucleotide sequence ID" value="NZ_JAMDLX010000162.1"/>
</dbReference>
<keyword evidence="6" id="KW-0564">Palmitate</keyword>
<keyword evidence="4" id="KW-0732">Signal</keyword>
<comment type="caution">
    <text evidence="10">The sequence shown here is derived from an EMBL/GenBank/DDBJ whole genome shotgun (WGS) entry which is preliminary data.</text>
</comment>
<dbReference type="PANTHER" id="PTHR35789:SF1">
    <property type="entry name" value="SPORE GERMINATION PROTEIN B3"/>
    <property type="match status" value="1"/>
</dbReference>
<protein>
    <submittedName>
        <fullName evidence="10">Ger(X)C family spore germination protein</fullName>
    </submittedName>
</protein>
<keyword evidence="3" id="KW-0309">Germination</keyword>
<sequence>MKQNRVIFLIFILLILLTTGCWDRKELNDRAIIIAWGFDLNKDGTYRGTTQFALPSKMGSGKSASQGNKAFVTVSGTGKNLYEAARDMQLKVSRTWFSGHRRVILIGEELARHGLATILDQLSRDPIVRLRADMFVLKGGSVQDFLELPYPLERLSANALVKMHEAAGLNPDLTLRNFLMAASSEESCPILPAVEKTDSPSKEGSEQTAPEMKLRGFAIFDKENRLVTYLPMKESFIRQWIVGKLNSNVFTVNIPGEKGNILVELDHLKRNIKTSQRGNKVSITVTLGGKGTIRENNTRLDLSESKNVILVQQELNRQTGKFVQKVIQEAQALGTDIFGFGEAFHRQHPYAWKGIKKEWANKFAEAEVIASLHLQVWEEGKLGPSGILKENEIKR</sequence>
<dbReference type="Pfam" id="PF25198">
    <property type="entry name" value="Spore_GerAC_N"/>
    <property type="match status" value="1"/>
</dbReference>
<evidence type="ECO:0000259" key="8">
    <source>
        <dbReference type="Pfam" id="PF05504"/>
    </source>
</evidence>
<keyword evidence="5" id="KW-0472">Membrane</keyword>
<evidence type="ECO:0000256" key="5">
    <source>
        <dbReference type="ARBA" id="ARBA00023136"/>
    </source>
</evidence>
<evidence type="ECO:0000256" key="4">
    <source>
        <dbReference type="ARBA" id="ARBA00022729"/>
    </source>
</evidence>
<feature type="domain" description="Spore germination protein N-terminal" evidence="9">
    <location>
        <begin position="23"/>
        <end position="195"/>
    </location>
</feature>
<dbReference type="PROSITE" id="PS51257">
    <property type="entry name" value="PROKAR_LIPOPROTEIN"/>
    <property type="match status" value="1"/>
</dbReference>
<reference evidence="10 11" key="1">
    <citation type="submission" date="2022-05" db="EMBL/GenBank/DDBJ databases">
        <title>Genome Sequencing of Bee-Associated Microbes.</title>
        <authorList>
            <person name="Dunlap C."/>
        </authorList>
    </citation>
    <scope>NUCLEOTIDE SEQUENCE [LARGE SCALE GENOMIC DNA]</scope>
    <source>
        <strain evidence="10 11">NRRL B-04010</strain>
    </source>
</reference>
<organism evidence="10 11">
    <name type="scientific">Paenibacillus alvei</name>
    <name type="common">Bacillus alvei</name>
    <dbReference type="NCBI Taxonomy" id="44250"/>
    <lineage>
        <taxon>Bacteria</taxon>
        <taxon>Bacillati</taxon>
        <taxon>Bacillota</taxon>
        <taxon>Bacilli</taxon>
        <taxon>Bacillales</taxon>
        <taxon>Paenibacillaceae</taxon>
        <taxon>Paenibacillus</taxon>
    </lineage>
</organism>
<dbReference type="InterPro" id="IPR038501">
    <property type="entry name" value="Spore_GerAC_C_sf"/>
</dbReference>
<gene>
    <name evidence="10" type="ORF">M5X12_16880</name>
</gene>
<feature type="domain" description="Spore germination GerAC-like C-terminal" evidence="8">
    <location>
        <begin position="216"/>
        <end position="374"/>
    </location>
</feature>
<dbReference type="PANTHER" id="PTHR35789">
    <property type="entry name" value="SPORE GERMINATION PROTEIN B3"/>
    <property type="match status" value="1"/>
</dbReference>
<evidence type="ECO:0000313" key="11">
    <source>
        <dbReference type="Proteomes" id="UP001527181"/>
    </source>
</evidence>